<organism evidence="1 2">
    <name type="scientific">Corynebacterium genitalium ATCC 33030</name>
    <dbReference type="NCBI Taxonomy" id="585529"/>
    <lineage>
        <taxon>Bacteria</taxon>
        <taxon>Bacillati</taxon>
        <taxon>Actinomycetota</taxon>
        <taxon>Actinomycetes</taxon>
        <taxon>Mycobacteriales</taxon>
        <taxon>Corynebacteriaceae</taxon>
        <taxon>Corynebacterium</taxon>
    </lineage>
</organism>
<dbReference type="Proteomes" id="UP000004208">
    <property type="component" value="Unassembled WGS sequence"/>
</dbReference>
<gene>
    <name evidence="1" type="ORF">HMPREF0291_10845</name>
</gene>
<name>D7W9X0_9CORY</name>
<proteinExistence type="predicted"/>
<comment type="caution">
    <text evidence="1">The sequence shown here is derived from an EMBL/GenBank/DDBJ whole genome shotgun (WGS) entry which is preliminary data.</text>
</comment>
<reference evidence="1" key="1">
    <citation type="submission" date="2010-06" db="EMBL/GenBank/DDBJ databases">
        <authorList>
            <person name="Muzny D."/>
            <person name="Qin X."/>
            <person name="Buhay C."/>
            <person name="Dugan-Rocha S."/>
            <person name="Ding Y."/>
            <person name="Chen G."/>
            <person name="Hawes A."/>
            <person name="Holder M."/>
            <person name="Jhangiani S."/>
            <person name="Johnson A."/>
            <person name="Khan Z."/>
            <person name="Li Z."/>
            <person name="Liu W."/>
            <person name="Liu X."/>
            <person name="Perez L."/>
            <person name="Shen H."/>
            <person name="Wang Q."/>
            <person name="Watt J."/>
            <person name="Xi L."/>
            <person name="Xin Y."/>
            <person name="Zhou J."/>
            <person name="Deng J."/>
            <person name="Jiang H."/>
            <person name="Liu Y."/>
            <person name="Qu J."/>
            <person name="Song X.-Z."/>
            <person name="Zhang L."/>
            <person name="Villasana D."/>
            <person name="Johnson A."/>
            <person name="Liu J."/>
            <person name="Liyanage D."/>
            <person name="Lorensuhewa L."/>
            <person name="Robinson T."/>
            <person name="Song A."/>
            <person name="Song B.-B."/>
            <person name="Dinh H."/>
            <person name="Thornton R."/>
            <person name="Coyle M."/>
            <person name="Francisco L."/>
            <person name="Jackson L."/>
            <person name="Javaid M."/>
            <person name="Korchina V."/>
            <person name="Kovar C."/>
            <person name="Mata R."/>
            <person name="Mathew T."/>
            <person name="Ngo R."/>
            <person name="Nguyen L."/>
            <person name="Nguyen N."/>
            <person name="Okwuonu G."/>
            <person name="Ongeri F."/>
            <person name="Pham C."/>
            <person name="Simmons D."/>
            <person name="Wilczek-Boney K."/>
            <person name="Hale W."/>
            <person name="Jakkamsetti A."/>
            <person name="Pham P."/>
            <person name="Ruth R."/>
            <person name="San Lucas F."/>
            <person name="Warren J."/>
            <person name="Zhang J."/>
            <person name="Zhao Z."/>
            <person name="Zhou C."/>
            <person name="Zhu D."/>
            <person name="Lee S."/>
            <person name="Bess C."/>
            <person name="Blankenburg K."/>
            <person name="Forbes L."/>
            <person name="Fu Q."/>
            <person name="Gubbala S."/>
            <person name="Hirani K."/>
            <person name="Jayaseelan J.C."/>
            <person name="Lara F."/>
            <person name="Munidasa M."/>
            <person name="Palculict T."/>
            <person name="Patil S."/>
            <person name="Pu L.-L."/>
            <person name="Saada N."/>
            <person name="Tang L."/>
            <person name="Weissenberger G."/>
            <person name="Zhu Y."/>
            <person name="Hemphill L."/>
            <person name="Shang Y."/>
            <person name="Youmans B."/>
            <person name="Ayvaz T."/>
            <person name="Ross M."/>
            <person name="Santibanez J."/>
            <person name="Aqrawi P."/>
            <person name="Gross S."/>
            <person name="Joshi V."/>
            <person name="Fowler G."/>
            <person name="Nazareth L."/>
            <person name="Reid J."/>
            <person name="Worley K."/>
            <person name="Petrosino J."/>
            <person name="Highlander S."/>
            <person name="Gibbs R."/>
        </authorList>
    </citation>
    <scope>NUCLEOTIDE SEQUENCE [LARGE SCALE GENOMIC DNA]</scope>
    <source>
        <strain evidence="1">ATCC 33030</strain>
    </source>
</reference>
<dbReference type="AlphaFoldDB" id="D7W9X0"/>
<dbReference type="STRING" id="585529.HMPREF0291_10845"/>
<evidence type="ECO:0000313" key="2">
    <source>
        <dbReference type="Proteomes" id="UP000004208"/>
    </source>
</evidence>
<evidence type="ECO:0000313" key="1">
    <source>
        <dbReference type="EMBL" id="EFK55587.1"/>
    </source>
</evidence>
<dbReference type="HOGENOM" id="CLU_3232327_0_0_11"/>
<keyword evidence="2" id="KW-1185">Reference proteome</keyword>
<accession>D7W9X0</accession>
<dbReference type="RefSeq" id="WP_005288450.1">
    <property type="nucleotide sequence ID" value="NZ_CM000961.1"/>
</dbReference>
<protein>
    <submittedName>
        <fullName evidence="1">Uncharacterized protein</fullName>
    </submittedName>
</protein>
<sequence>MEFFAGSSQFAEGLGKIWEPIFKFIKPLVDAAEGAEKLLKLLP</sequence>
<dbReference type="EMBL" id="ACLJ02000001">
    <property type="protein sequence ID" value="EFK55587.1"/>
    <property type="molecule type" value="Genomic_DNA"/>
</dbReference>